<gene>
    <name evidence="2" type="ORF">RDI58_010499</name>
</gene>
<organism evidence="2 3">
    <name type="scientific">Solanum bulbocastanum</name>
    <name type="common">Wild potato</name>
    <dbReference type="NCBI Taxonomy" id="147425"/>
    <lineage>
        <taxon>Eukaryota</taxon>
        <taxon>Viridiplantae</taxon>
        <taxon>Streptophyta</taxon>
        <taxon>Embryophyta</taxon>
        <taxon>Tracheophyta</taxon>
        <taxon>Spermatophyta</taxon>
        <taxon>Magnoliopsida</taxon>
        <taxon>eudicotyledons</taxon>
        <taxon>Gunneridae</taxon>
        <taxon>Pentapetalae</taxon>
        <taxon>asterids</taxon>
        <taxon>lamiids</taxon>
        <taxon>Solanales</taxon>
        <taxon>Solanaceae</taxon>
        <taxon>Solanoideae</taxon>
        <taxon>Solaneae</taxon>
        <taxon>Solanum</taxon>
    </lineage>
</organism>
<evidence type="ECO:0000313" key="2">
    <source>
        <dbReference type="EMBL" id="KAK6791418.1"/>
    </source>
</evidence>
<accession>A0AAN8TN12</accession>
<evidence type="ECO:0000256" key="1">
    <source>
        <dbReference type="SAM" id="Phobius"/>
    </source>
</evidence>
<keyword evidence="1" id="KW-0472">Membrane</keyword>
<dbReference type="EMBL" id="JBANQN010000004">
    <property type="protein sequence ID" value="KAK6791418.1"/>
    <property type="molecule type" value="Genomic_DNA"/>
</dbReference>
<evidence type="ECO:0000313" key="3">
    <source>
        <dbReference type="Proteomes" id="UP001371456"/>
    </source>
</evidence>
<reference evidence="2 3" key="1">
    <citation type="submission" date="2024-02" db="EMBL/GenBank/DDBJ databases">
        <title>de novo genome assembly of Solanum bulbocastanum strain 11H21.</title>
        <authorList>
            <person name="Hosaka A.J."/>
        </authorList>
    </citation>
    <scope>NUCLEOTIDE SEQUENCE [LARGE SCALE GENOMIC DNA]</scope>
    <source>
        <tissue evidence="2">Young leaves</tissue>
    </source>
</reference>
<keyword evidence="1" id="KW-1133">Transmembrane helix</keyword>
<protein>
    <submittedName>
        <fullName evidence="2">Uncharacterized protein</fullName>
    </submittedName>
</protein>
<sequence>MLLMRLKLSSIRLQNHSSLLHAYATWCFYFCVTINYFSRQINICFWRCGPICMDGLYNFFRVL</sequence>
<name>A0AAN8TN12_SOLBU</name>
<comment type="caution">
    <text evidence="2">The sequence shown here is derived from an EMBL/GenBank/DDBJ whole genome shotgun (WGS) entry which is preliminary data.</text>
</comment>
<dbReference type="AlphaFoldDB" id="A0AAN8TN12"/>
<proteinExistence type="predicted"/>
<keyword evidence="3" id="KW-1185">Reference proteome</keyword>
<keyword evidence="1" id="KW-0812">Transmembrane</keyword>
<feature type="transmembrane region" description="Helical" evidence="1">
    <location>
        <begin position="20"/>
        <end position="37"/>
    </location>
</feature>
<dbReference type="Proteomes" id="UP001371456">
    <property type="component" value="Unassembled WGS sequence"/>
</dbReference>